<protein>
    <recommendedName>
        <fullName evidence="3">Putative Flp pilus-assembly TadG-like N-terminal domain-containing protein</fullName>
    </recommendedName>
</protein>
<organism evidence="4 5">
    <name type="scientific">Lignipirellula cremea</name>
    <dbReference type="NCBI Taxonomy" id="2528010"/>
    <lineage>
        <taxon>Bacteria</taxon>
        <taxon>Pseudomonadati</taxon>
        <taxon>Planctomycetota</taxon>
        <taxon>Planctomycetia</taxon>
        <taxon>Pirellulales</taxon>
        <taxon>Pirellulaceae</taxon>
        <taxon>Lignipirellula</taxon>
    </lineage>
</organism>
<dbReference type="EMBL" id="CP036433">
    <property type="protein sequence ID" value="QDU97690.1"/>
    <property type="molecule type" value="Genomic_DNA"/>
</dbReference>
<dbReference type="Proteomes" id="UP000317648">
    <property type="component" value="Chromosome"/>
</dbReference>
<gene>
    <name evidence="4" type="ORF">Pla8534_55430</name>
</gene>
<dbReference type="OrthoDB" id="269291at2"/>
<evidence type="ECO:0000256" key="1">
    <source>
        <dbReference type="SAM" id="MobiDB-lite"/>
    </source>
</evidence>
<evidence type="ECO:0000256" key="2">
    <source>
        <dbReference type="SAM" id="Phobius"/>
    </source>
</evidence>
<keyword evidence="2" id="KW-0472">Membrane</keyword>
<sequence>MVAWGSLLPAARRRRLREFLLAVLHGEESAAALRRLPREDARRRPVPGGGPTSPRVIAVNEDGKLTMVTLVTLLFFLLLIGFVCNVGVAVKRKMDLQNAADAAAYSTSLWRARGMNAVTASNHLLGEATALITIIDSFGGRQLASGDETSVIPESAQMCRTLRLLLDAPPFPPWAGGQNFSQALEQPDKKLVELVMDELLPQDEAKDGVHQSGAMLYDAKLTLRNAAITCLAAKKIARTVSELCHNIPFGIGPAIEAVCLGIHVHVSLTVLTRVLLEAKSLNAAEDVMVLLVPARNGIRNALIPALSFYGDAAAGRLPGGGPPGSAGGNTLLSQGASRSLQELQEFYGGQGIELRVFPSVKKLTLPVEPESSLPSGSRREVPPSEWSESFEQDPRLKEVRILLNPLGDRLTNSVEKINQVLGFAVEILEKLNVPVDALKQGLANLTNATGKFREWMELLKSPQYPRDYASNPCRDLSSDHPMPQVDVEQERISQLARAGYPYVDSFRGPLYRLLHEYGKLSAAGHLYVHYTNRYLLANSFDIRTGNDGAPAAHAYVMQNSPAARRGYESWTSADAEAEQMFSLAAVAWSNRMPPMLLRKIFTNPHRQGHVALAGSMIYNANGREVPPGGPQRRAVQVNSGWNTLNWTPPVAAPEWGDHRPDQRGASITGLFTGSQSSAPSAQVQIDWQAKLIPLAPSGSILQPLVQGVDNASSDLPGESREILKKTFEHPELLGH</sequence>
<accession>A0A518E0S5</accession>
<evidence type="ECO:0000313" key="5">
    <source>
        <dbReference type="Proteomes" id="UP000317648"/>
    </source>
</evidence>
<feature type="region of interest" description="Disordered" evidence="1">
    <location>
        <begin position="35"/>
        <end position="54"/>
    </location>
</feature>
<feature type="domain" description="Putative Flp pilus-assembly TadG-like N-terminal" evidence="3">
    <location>
        <begin position="65"/>
        <end position="106"/>
    </location>
</feature>
<name>A0A518E0S5_9BACT</name>
<dbReference type="Pfam" id="PF13400">
    <property type="entry name" value="Tad"/>
    <property type="match status" value="1"/>
</dbReference>
<dbReference type="AlphaFoldDB" id="A0A518E0S5"/>
<evidence type="ECO:0000259" key="3">
    <source>
        <dbReference type="Pfam" id="PF13400"/>
    </source>
</evidence>
<proteinExistence type="predicted"/>
<reference evidence="4 5" key="1">
    <citation type="submission" date="2019-02" db="EMBL/GenBank/DDBJ databases">
        <title>Deep-cultivation of Planctomycetes and their phenomic and genomic characterization uncovers novel biology.</title>
        <authorList>
            <person name="Wiegand S."/>
            <person name="Jogler M."/>
            <person name="Boedeker C."/>
            <person name="Pinto D."/>
            <person name="Vollmers J."/>
            <person name="Rivas-Marin E."/>
            <person name="Kohn T."/>
            <person name="Peeters S.H."/>
            <person name="Heuer A."/>
            <person name="Rast P."/>
            <person name="Oberbeckmann S."/>
            <person name="Bunk B."/>
            <person name="Jeske O."/>
            <person name="Meyerdierks A."/>
            <person name="Storesund J.E."/>
            <person name="Kallscheuer N."/>
            <person name="Luecker S."/>
            <person name="Lage O.M."/>
            <person name="Pohl T."/>
            <person name="Merkel B.J."/>
            <person name="Hornburger P."/>
            <person name="Mueller R.-W."/>
            <person name="Bruemmer F."/>
            <person name="Labrenz M."/>
            <person name="Spormann A.M."/>
            <person name="Op den Camp H."/>
            <person name="Overmann J."/>
            <person name="Amann R."/>
            <person name="Jetten M.S.M."/>
            <person name="Mascher T."/>
            <person name="Medema M.H."/>
            <person name="Devos D.P."/>
            <person name="Kaster A.-K."/>
            <person name="Ovreas L."/>
            <person name="Rohde M."/>
            <person name="Galperin M.Y."/>
            <person name="Jogler C."/>
        </authorList>
    </citation>
    <scope>NUCLEOTIDE SEQUENCE [LARGE SCALE GENOMIC DNA]</scope>
    <source>
        <strain evidence="4 5">Pla85_3_4</strain>
    </source>
</reference>
<keyword evidence="2" id="KW-0812">Transmembrane</keyword>
<dbReference type="InterPro" id="IPR028087">
    <property type="entry name" value="Tad_N"/>
</dbReference>
<keyword evidence="2" id="KW-1133">Transmembrane helix</keyword>
<dbReference type="KEGG" id="lcre:Pla8534_55430"/>
<feature type="transmembrane region" description="Helical" evidence="2">
    <location>
        <begin position="65"/>
        <end position="88"/>
    </location>
</feature>
<evidence type="ECO:0000313" key="4">
    <source>
        <dbReference type="EMBL" id="QDU97690.1"/>
    </source>
</evidence>
<feature type="region of interest" description="Disordered" evidence="1">
    <location>
        <begin position="367"/>
        <end position="390"/>
    </location>
</feature>
<keyword evidence="5" id="KW-1185">Reference proteome</keyword>